<dbReference type="CDD" id="cd00118">
    <property type="entry name" value="LysM"/>
    <property type="match status" value="1"/>
</dbReference>
<protein>
    <submittedName>
        <fullName evidence="3">LysM peptidoglycan-binding domain-containing protein</fullName>
    </submittedName>
</protein>
<accession>A0ABW0QMU8</accession>
<keyword evidence="4" id="KW-1185">Reference proteome</keyword>
<gene>
    <name evidence="3" type="ORF">ACFPPA_11125</name>
</gene>
<dbReference type="InterPro" id="IPR036779">
    <property type="entry name" value="LysM_dom_sf"/>
</dbReference>
<dbReference type="InterPro" id="IPR008258">
    <property type="entry name" value="Transglycosylase_SLT_dom_1"/>
</dbReference>
<dbReference type="Pfam" id="PF01476">
    <property type="entry name" value="LysM"/>
    <property type="match status" value="1"/>
</dbReference>
<evidence type="ECO:0000259" key="2">
    <source>
        <dbReference type="PROSITE" id="PS51782"/>
    </source>
</evidence>
<evidence type="ECO:0000256" key="1">
    <source>
        <dbReference type="SAM" id="MobiDB-lite"/>
    </source>
</evidence>
<dbReference type="SUPFAM" id="SSF53955">
    <property type="entry name" value="Lysozyme-like"/>
    <property type="match status" value="1"/>
</dbReference>
<sequence>MVPAARYRRRSRRPFCRHPRRQGCISRMIRRLRLFAPALSILLAACASVPSQTSPKPAIQTHPAAVETAPAMAPPATESAPAAAGNVWDRLRSSFAMNDCDASPAALGWARRYTRNPEQFEKHLRAVLPRLVYVQQVAAQYDVAGEFVLLPWVESHFQPVRARRRRAAGMWQIMPITAGAMGLRVDADYDGRLDMPVAAHAVMKLLRQYQDQFHDWRVTDYAYNAGEFSVRKIIRKHGLPPDRPVIPDWPVRRVTREHLTKLLAMACVVREPGRFNVSLPTLPAEQRLVQMAIAGSMPVARAADRAGMSVDALKHLNAAFRSDMIDANAASYLILPATHAQQFRDALPEQFHAEIGGDRPVHVTDETTPPRLSAGKASYRSHTVRPGESLWKIARDYSMDITQLQRLNHLHGHTLKPGQVLQVSVTR</sequence>
<evidence type="ECO:0000313" key="4">
    <source>
        <dbReference type="Proteomes" id="UP001596114"/>
    </source>
</evidence>
<feature type="region of interest" description="Disordered" evidence="1">
    <location>
        <begin position="359"/>
        <end position="378"/>
    </location>
</feature>
<name>A0ABW0QMU8_9GAMM</name>
<dbReference type="RefSeq" id="WP_377319835.1">
    <property type="nucleotide sequence ID" value="NZ_JBHSNF010000002.1"/>
</dbReference>
<organism evidence="3 4">
    <name type="scientific">Rhodanobacter ginsengisoli</name>
    <dbReference type="NCBI Taxonomy" id="418646"/>
    <lineage>
        <taxon>Bacteria</taxon>
        <taxon>Pseudomonadati</taxon>
        <taxon>Pseudomonadota</taxon>
        <taxon>Gammaproteobacteria</taxon>
        <taxon>Lysobacterales</taxon>
        <taxon>Rhodanobacteraceae</taxon>
        <taxon>Rhodanobacter</taxon>
    </lineage>
</organism>
<dbReference type="PROSITE" id="PS51782">
    <property type="entry name" value="LYSM"/>
    <property type="match status" value="1"/>
</dbReference>
<dbReference type="SMART" id="SM00257">
    <property type="entry name" value="LysM"/>
    <property type="match status" value="1"/>
</dbReference>
<dbReference type="Proteomes" id="UP001596114">
    <property type="component" value="Unassembled WGS sequence"/>
</dbReference>
<dbReference type="InterPro" id="IPR018392">
    <property type="entry name" value="LysM"/>
</dbReference>
<dbReference type="EMBL" id="JBHSNF010000002">
    <property type="protein sequence ID" value="MFC5526291.1"/>
    <property type="molecule type" value="Genomic_DNA"/>
</dbReference>
<dbReference type="Gene3D" id="3.10.350.10">
    <property type="entry name" value="LysM domain"/>
    <property type="match status" value="1"/>
</dbReference>
<dbReference type="PANTHER" id="PTHR33734:SF22">
    <property type="entry name" value="MEMBRANE-BOUND LYTIC MUREIN TRANSGLYCOSYLASE D"/>
    <property type="match status" value="1"/>
</dbReference>
<dbReference type="Gene3D" id="1.10.530.10">
    <property type="match status" value="1"/>
</dbReference>
<proteinExistence type="predicted"/>
<dbReference type="InterPro" id="IPR023346">
    <property type="entry name" value="Lysozyme-like_dom_sf"/>
</dbReference>
<comment type="caution">
    <text evidence="3">The sequence shown here is derived from an EMBL/GenBank/DDBJ whole genome shotgun (WGS) entry which is preliminary data.</text>
</comment>
<reference evidence="4" key="1">
    <citation type="journal article" date="2019" name="Int. J. Syst. Evol. Microbiol.">
        <title>The Global Catalogue of Microorganisms (GCM) 10K type strain sequencing project: providing services to taxonomists for standard genome sequencing and annotation.</title>
        <authorList>
            <consortium name="The Broad Institute Genomics Platform"/>
            <consortium name="The Broad Institute Genome Sequencing Center for Infectious Disease"/>
            <person name="Wu L."/>
            <person name="Ma J."/>
        </authorList>
    </citation>
    <scope>NUCLEOTIDE SEQUENCE [LARGE SCALE GENOMIC DNA]</scope>
    <source>
        <strain evidence="4">CGMCC 1.16619</strain>
    </source>
</reference>
<feature type="domain" description="LysM" evidence="2">
    <location>
        <begin position="380"/>
        <end position="423"/>
    </location>
</feature>
<dbReference type="PANTHER" id="PTHR33734">
    <property type="entry name" value="LYSM DOMAIN-CONTAINING GPI-ANCHORED PROTEIN 2"/>
    <property type="match status" value="1"/>
</dbReference>
<evidence type="ECO:0000313" key="3">
    <source>
        <dbReference type="EMBL" id="MFC5526291.1"/>
    </source>
</evidence>
<dbReference type="SUPFAM" id="SSF54106">
    <property type="entry name" value="LysM domain"/>
    <property type="match status" value="1"/>
</dbReference>
<dbReference type="Pfam" id="PF01464">
    <property type="entry name" value="SLT"/>
    <property type="match status" value="1"/>
</dbReference>